<evidence type="ECO:0000313" key="3">
    <source>
        <dbReference type="EMBL" id="GAA1531930.1"/>
    </source>
</evidence>
<sequence length="399" mass="42504">MGFWIDGEQAPETMESPSLPTSHGEQANRVHRNKPVDESAVPGMADLFDSLDVGAWTLPNRLVMAPLTRNRAEGTVPGDLGVEYYSQRASAGLIITEGSQPTAEGQGYLNTPGFHSEEQLAGWRRVAEGVHANGGRIVAQLMHAGRIAHPDNTGGQEVIAPSALTAPNEMFTADGMKPYPTPRAIKLEEIPAVVEGYVRAARNAVDAGLDGVEVHGANGYLIHQFLAPGSNHRADEYGGSPENRVRFALKVTRAVAAEIGADRVGIRISPAHNIQGATEEDPADVAATYGLLVEGLAPLGLAYLSILADPKQDLIQELRRGFGGVVIANDGFGEITTRESAQEILDKDLADAVAVGRLFLANPDLPARWRTGAELNEPNPDTFYGGGAEGYTDYPFLNS</sequence>
<feature type="region of interest" description="Disordered" evidence="1">
    <location>
        <begin position="1"/>
        <end position="29"/>
    </location>
</feature>
<dbReference type="Proteomes" id="UP001501288">
    <property type="component" value="Unassembled WGS sequence"/>
</dbReference>
<comment type="caution">
    <text evidence="3">The sequence shown here is derived from an EMBL/GenBank/DDBJ whole genome shotgun (WGS) entry which is preliminary data.</text>
</comment>
<gene>
    <name evidence="3" type="ORF">GCM10009762_02490</name>
</gene>
<dbReference type="InterPro" id="IPR001155">
    <property type="entry name" value="OxRdtase_FMN_N"/>
</dbReference>
<evidence type="ECO:0000313" key="4">
    <source>
        <dbReference type="Proteomes" id="UP001501288"/>
    </source>
</evidence>
<keyword evidence="4" id="KW-1185">Reference proteome</keyword>
<dbReference type="PANTHER" id="PTHR22893">
    <property type="entry name" value="NADH OXIDOREDUCTASE-RELATED"/>
    <property type="match status" value="1"/>
</dbReference>
<feature type="domain" description="NADH:flavin oxidoreductase/NADH oxidase N-terminal" evidence="2">
    <location>
        <begin position="46"/>
        <end position="375"/>
    </location>
</feature>
<feature type="compositionally biased region" description="Polar residues" evidence="1">
    <location>
        <begin position="15"/>
        <end position="25"/>
    </location>
</feature>
<protein>
    <submittedName>
        <fullName evidence="3">Alkene reductase</fullName>
    </submittedName>
</protein>
<evidence type="ECO:0000256" key="1">
    <source>
        <dbReference type="SAM" id="MobiDB-lite"/>
    </source>
</evidence>
<dbReference type="EMBL" id="BAAANV010000010">
    <property type="protein sequence ID" value="GAA1531930.1"/>
    <property type="molecule type" value="Genomic_DNA"/>
</dbReference>
<dbReference type="Gene3D" id="3.20.20.70">
    <property type="entry name" value="Aldolase class I"/>
    <property type="match status" value="1"/>
</dbReference>
<dbReference type="CDD" id="cd02933">
    <property type="entry name" value="OYE_like_FMN"/>
    <property type="match status" value="1"/>
</dbReference>
<reference evidence="3 4" key="1">
    <citation type="journal article" date="2019" name="Int. J. Syst. Evol. Microbiol.">
        <title>The Global Catalogue of Microorganisms (GCM) 10K type strain sequencing project: providing services to taxonomists for standard genome sequencing and annotation.</title>
        <authorList>
            <consortium name="The Broad Institute Genomics Platform"/>
            <consortium name="The Broad Institute Genome Sequencing Center for Infectious Disease"/>
            <person name="Wu L."/>
            <person name="Ma J."/>
        </authorList>
    </citation>
    <scope>NUCLEOTIDE SEQUENCE [LARGE SCALE GENOMIC DNA]</scope>
    <source>
        <strain evidence="3 4">JCM 14588</strain>
    </source>
</reference>
<organism evidence="3 4">
    <name type="scientific">Dermacoccus barathri</name>
    <dbReference type="NCBI Taxonomy" id="322601"/>
    <lineage>
        <taxon>Bacteria</taxon>
        <taxon>Bacillati</taxon>
        <taxon>Actinomycetota</taxon>
        <taxon>Actinomycetes</taxon>
        <taxon>Micrococcales</taxon>
        <taxon>Dermacoccaceae</taxon>
        <taxon>Dermacoccus</taxon>
    </lineage>
</organism>
<accession>A0ABN2B1M6</accession>
<proteinExistence type="predicted"/>
<dbReference type="InterPro" id="IPR045247">
    <property type="entry name" value="Oye-like"/>
</dbReference>
<dbReference type="Pfam" id="PF00724">
    <property type="entry name" value="Oxidored_FMN"/>
    <property type="match status" value="1"/>
</dbReference>
<dbReference type="SUPFAM" id="SSF51395">
    <property type="entry name" value="FMN-linked oxidoreductases"/>
    <property type="match status" value="1"/>
</dbReference>
<name>A0ABN2B1M6_9MICO</name>
<dbReference type="InterPro" id="IPR013785">
    <property type="entry name" value="Aldolase_TIM"/>
</dbReference>
<evidence type="ECO:0000259" key="2">
    <source>
        <dbReference type="Pfam" id="PF00724"/>
    </source>
</evidence>
<dbReference type="PANTHER" id="PTHR22893:SF91">
    <property type="entry name" value="NADPH DEHYDROGENASE 2-RELATED"/>
    <property type="match status" value="1"/>
</dbReference>